<proteinExistence type="predicted"/>
<accession>A0ABV4NDH7</accession>
<dbReference type="EMBL" id="JBFRUW010000050">
    <property type="protein sequence ID" value="MFA0569416.1"/>
    <property type="molecule type" value="Genomic_DNA"/>
</dbReference>
<keyword evidence="6" id="KW-1185">Reference proteome</keyword>
<dbReference type="InterPro" id="IPR009594">
    <property type="entry name" value="Tscrpt_reg_HTH_AraC_N"/>
</dbReference>
<keyword evidence="3" id="KW-0804">Transcription</keyword>
<evidence type="ECO:0000259" key="4">
    <source>
        <dbReference type="PROSITE" id="PS01124"/>
    </source>
</evidence>
<evidence type="ECO:0000313" key="6">
    <source>
        <dbReference type="Proteomes" id="UP001570417"/>
    </source>
</evidence>
<evidence type="ECO:0000256" key="1">
    <source>
        <dbReference type="ARBA" id="ARBA00023015"/>
    </source>
</evidence>
<dbReference type="InterPro" id="IPR009057">
    <property type="entry name" value="Homeodomain-like_sf"/>
</dbReference>
<dbReference type="InterPro" id="IPR018062">
    <property type="entry name" value="HTH_AraC-typ_CS"/>
</dbReference>
<dbReference type="Pfam" id="PF12833">
    <property type="entry name" value="HTH_18"/>
    <property type="match status" value="1"/>
</dbReference>
<dbReference type="InterPro" id="IPR020449">
    <property type="entry name" value="Tscrpt_reg_AraC-type_HTH"/>
</dbReference>
<dbReference type="PANTHER" id="PTHR43436">
    <property type="entry name" value="ARAC-FAMILY TRANSCRIPTIONAL REGULATOR"/>
    <property type="match status" value="1"/>
</dbReference>
<dbReference type="RefSeq" id="WP_372266570.1">
    <property type="nucleotide sequence ID" value="NZ_JBFRUW010000050.1"/>
</dbReference>
<dbReference type="Gene3D" id="1.10.10.60">
    <property type="entry name" value="Homeodomain-like"/>
    <property type="match status" value="2"/>
</dbReference>
<dbReference type="Proteomes" id="UP001570417">
    <property type="component" value="Unassembled WGS sequence"/>
</dbReference>
<dbReference type="PANTHER" id="PTHR43436:SF2">
    <property type="entry name" value="ARAC_XYLS FAMILY TRANSCRIPTIONAL REGULATOR"/>
    <property type="match status" value="1"/>
</dbReference>
<dbReference type="PROSITE" id="PS00041">
    <property type="entry name" value="HTH_ARAC_FAMILY_1"/>
    <property type="match status" value="1"/>
</dbReference>
<name>A0ABV4NDH7_9VIBR</name>
<evidence type="ECO:0000256" key="2">
    <source>
        <dbReference type="ARBA" id="ARBA00023125"/>
    </source>
</evidence>
<keyword evidence="2" id="KW-0238">DNA-binding</keyword>
<evidence type="ECO:0000313" key="5">
    <source>
        <dbReference type="EMBL" id="MFA0569416.1"/>
    </source>
</evidence>
<reference evidence="5 6" key="1">
    <citation type="journal article" date="2024" name="ISME J.">
        <title>Tailless and filamentous prophages are predominant in marine Vibrio.</title>
        <authorList>
            <person name="Steensen K."/>
            <person name="Seneca J."/>
            <person name="Bartlau N."/>
            <person name="Yu X.A."/>
            <person name="Hussain F.A."/>
            <person name="Polz M.F."/>
        </authorList>
    </citation>
    <scope>NUCLEOTIDE SEQUENCE [LARGE SCALE GENOMIC DNA]</scope>
    <source>
        <strain evidence="5 6">10N.222.51.A1</strain>
    </source>
</reference>
<dbReference type="SMART" id="SM00342">
    <property type="entry name" value="HTH_ARAC"/>
    <property type="match status" value="1"/>
</dbReference>
<dbReference type="PRINTS" id="PR00032">
    <property type="entry name" value="HTHARAC"/>
</dbReference>
<sequence>MQTLANLMQSYVDKKGWNDLEGIKETEIDGVWLYRSSNGNGRQPFTYESGIILLAQGRKNIYIGDRPVTYAAGDYLVVGVPMPLECEAMPIDGEPLLGLSITIDPKRLHKLVKQLEEQGFLESYCNKHKAGSSGLESTEMEALMLDSCTRLMKTLHCEIEANILGDALIDEVVYRALTGAEGRVLFDLAHQDGHYARVAKALSKVHEEYDQTITVQSLAEEANMSVSAFHNAFRNVTFESPLQYLKKVRLNKAKDLIQIEGMRISDAARRVGYSSPSQFSREFKRHFNATPRAI</sequence>
<comment type="caution">
    <text evidence="5">The sequence shown here is derived from an EMBL/GenBank/DDBJ whole genome shotgun (WGS) entry which is preliminary data.</text>
</comment>
<organism evidence="5 6">
    <name type="scientific">Vibrio gallaecicus</name>
    <dbReference type="NCBI Taxonomy" id="552386"/>
    <lineage>
        <taxon>Bacteria</taxon>
        <taxon>Pseudomonadati</taxon>
        <taxon>Pseudomonadota</taxon>
        <taxon>Gammaproteobacteria</taxon>
        <taxon>Vibrionales</taxon>
        <taxon>Vibrionaceae</taxon>
        <taxon>Vibrio</taxon>
    </lineage>
</organism>
<evidence type="ECO:0000256" key="3">
    <source>
        <dbReference type="ARBA" id="ARBA00023163"/>
    </source>
</evidence>
<protein>
    <submittedName>
        <fullName evidence="5">AraC family transcriptional regulator N-terminal domain-containing protein</fullName>
    </submittedName>
</protein>
<dbReference type="InterPro" id="IPR018060">
    <property type="entry name" value="HTH_AraC"/>
</dbReference>
<keyword evidence="1" id="KW-0805">Transcription regulation</keyword>
<dbReference type="SUPFAM" id="SSF46689">
    <property type="entry name" value="Homeodomain-like"/>
    <property type="match status" value="2"/>
</dbReference>
<dbReference type="Pfam" id="PF06719">
    <property type="entry name" value="AraC_N"/>
    <property type="match status" value="1"/>
</dbReference>
<feature type="domain" description="HTH araC/xylS-type" evidence="4">
    <location>
        <begin position="199"/>
        <end position="294"/>
    </location>
</feature>
<gene>
    <name evidence="5" type="ORF">AB4566_14180</name>
</gene>
<dbReference type="PROSITE" id="PS01124">
    <property type="entry name" value="HTH_ARAC_FAMILY_2"/>
    <property type="match status" value="1"/>
</dbReference>